<dbReference type="AlphaFoldDB" id="A0AAJ7FSW6"/>
<feature type="region of interest" description="Disordered" evidence="1">
    <location>
        <begin position="83"/>
        <end position="112"/>
    </location>
</feature>
<organism evidence="3 4">
    <name type="scientific">Cephus cinctus</name>
    <name type="common">Wheat stem sawfly</name>
    <dbReference type="NCBI Taxonomy" id="211228"/>
    <lineage>
        <taxon>Eukaryota</taxon>
        <taxon>Metazoa</taxon>
        <taxon>Ecdysozoa</taxon>
        <taxon>Arthropoda</taxon>
        <taxon>Hexapoda</taxon>
        <taxon>Insecta</taxon>
        <taxon>Pterygota</taxon>
        <taxon>Neoptera</taxon>
        <taxon>Endopterygota</taxon>
        <taxon>Hymenoptera</taxon>
        <taxon>Cephoidea</taxon>
        <taxon>Cephidae</taxon>
        <taxon>Cephus</taxon>
    </lineage>
</organism>
<evidence type="ECO:0000256" key="2">
    <source>
        <dbReference type="SAM" id="SignalP"/>
    </source>
</evidence>
<keyword evidence="2" id="KW-0732">Signal</keyword>
<feature type="region of interest" description="Disordered" evidence="1">
    <location>
        <begin position="43"/>
        <end position="67"/>
    </location>
</feature>
<feature type="signal peptide" evidence="2">
    <location>
        <begin position="1"/>
        <end position="18"/>
    </location>
</feature>
<feature type="compositionally biased region" description="Basic and acidic residues" evidence="1">
    <location>
        <begin position="90"/>
        <end position="102"/>
    </location>
</feature>
<accession>A0AAJ7FSW6</accession>
<dbReference type="RefSeq" id="XP_015606651.1">
    <property type="nucleotide sequence ID" value="XM_015751165.2"/>
</dbReference>
<proteinExistence type="predicted"/>
<evidence type="ECO:0000256" key="1">
    <source>
        <dbReference type="SAM" id="MobiDB-lite"/>
    </source>
</evidence>
<feature type="compositionally biased region" description="Polar residues" evidence="1">
    <location>
        <begin position="44"/>
        <end position="63"/>
    </location>
</feature>
<protein>
    <submittedName>
        <fullName evidence="4">Uncharacterized protein LOC107273216</fullName>
    </submittedName>
</protein>
<evidence type="ECO:0000313" key="4">
    <source>
        <dbReference type="RefSeq" id="XP_015606651.1"/>
    </source>
</evidence>
<dbReference type="KEGG" id="ccin:107273216"/>
<sequence length="112" mass="12043">MIKFIILASLCALALGQAVPPPPSGDQLPQLNRVARQLPKISDMGQTMGSGMPQLGNSGQGQVDTIDPMGLIKKGQNIAKEIMTGRKRRDVSDWLELNRDDLPQPPSVLSSP</sequence>
<gene>
    <name evidence="4" type="primary">LOC107273216</name>
</gene>
<dbReference type="GeneID" id="107273216"/>
<evidence type="ECO:0000313" key="3">
    <source>
        <dbReference type="Proteomes" id="UP000694920"/>
    </source>
</evidence>
<name>A0AAJ7FSW6_CEPCN</name>
<keyword evidence="3" id="KW-1185">Reference proteome</keyword>
<dbReference type="Proteomes" id="UP000694920">
    <property type="component" value="Unplaced"/>
</dbReference>
<feature type="chain" id="PRO_5042514192" evidence="2">
    <location>
        <begin position="19"/>
        <end position="112"/>
    </location>
</feature>
<reference evidence="4" key="1">
    <citation type="submission" date="2025-08" db="UniProtKB">
        <authorList>
            <consortium name="RefSeq"/>
        </authorList>
    </citation>
    <scope>IDENTIFICATION</scope>
</reference>